<comment type="caution">
    <text evidence="2">The sequence shown here is derived from an EMBL/GenBank/DDBJ whole genome shotgun (WGS) entry which is preliminary data.</text>
</comment>
<dbReference type="AlphaFoldDB" id="A0A099JUA3"/>
<protein>
    <recommendedName>
        <fullName evidence="1">FRG domain-containing protein</fullName>
    </recommendedName>
</protein>
<proteinExistence type="predicted"/>
<name>A0A099JUA3_9MICO</name>
<feature type="domain" description="FRG" evidence="1">
    <location>
        <begin position="72"/>
        <end position="173"/>
    </location>
</feature>
<evidence type="ECO:0000313" key="3">
    <source>
        <dbReference type="Proteomes" id="UP000029864"/>
    </source>
</evidence>
<evidence type="ECO:0000259" key="1">
    <source>
        <dbReference type="SMART" id="SM00901"/>
    </source>
</evidence>
<organism evidence="2 3">
    <name type="scientific">Cryobacterium roopkundense</name>
    <dbReference type="NCBI Taxonomy" id="1001240"/>
    <lineage>
        <taxon>Bacteria</taxon>
        <taxon>Bacillati</taxon>
        <taxon>Actinomycetota</taxon>
        <taxon>Actinomycetes</taxon>
        <taxon>Micrococcales</taxon>
        <taxon>Microbacteriaceae</taxon>
        <taxon>Cryobacterium</taxon>
    </lineage>
</organism>
<dbReference type="STRING" id="1001240.GY21_01400"/>
<evidence type="ECO:0000313" key="2">
    <source>
        <dbReference type="EMBL" id="KGJ81761.1"/>
    </source>
</evidence>
<sequence length="331" mass="37090">MLFITNSRQQRIFMSTPRTTITAEALFSSRELNKMHPATYLQPEAFFEMLQAEQKFITGQQPTPTAMRQQTSAAPLLFRGQSNHKYGLSASLHRFMRAETDETITEGMLAQLEKSVILEMQNRGLGRGMTQGELLMLLQHHGAPTRMIDVSDRPLEALYFAVEGNDATDGRYFILTLTGEDETSLSKPTELPWANNARGVQQSTSTWTQAVKLVEDRPLDARMSAQRGRFLVGGVTRSYSDLNVNLDGQALNAAELQDVSMLTIGFLKRKANPDTSWPALGWSIRIPAGWKARLRDLLDSEEGINHNTIYPDLSHVSWTGVDAARKELYAL</sequence>
<dbReference type="InterPro" id="IPR014966">
    <property type="entry name" value="FRG-dom"/>
</dbReference>
<dbReference type="Proteomes" id="UP000029864">
    <property type="component" value="Unassembled WGS sequence"/>
</dbReference>
<reference evidence="2 3" key="1">
    <citation type="submission" date="2014-08" db="EMBL/GenBank/DDBJ databases">
        <authorList>
            <person name="Sisinthy S."/>
        </authorList>
    </citation>
    <scope>NUCLEOTIDE SEQUENCE [LARGE SCALE GENOMIC DNA]</scope>
    <source>
        <strain evidence="2 3">RuG17</strain>
    </source>
</reference>
<dbReference type="Pfam" id="PF08867">
    <property type="entry name" value="FRG"/>
    <property type="match status" value="1"/>
</dbReference>
<dbReference type="EMBL" id="JPXF01000003">
    <property type="protein sequence ID" value="KGJ81761.1"/>
    <property type="molecule type" value="Genomic_DNA"/>
</dbReference>
<dbReference type="SMART" id="SM00901">
    <property type="entry name" value="FRG"/>
    <property type="match status" value="1"/>
</dbReference>
<gene>
    <name evidence="2" type="ORF">GY21_01400</name>
</gene>
<keyword evidence="3" id="KW-1185">Reference proteome</keyword>
<accession>A0A099JUA3</accession>
<dbReference type="eggNOG" id="ENOG5032EZW">
    <property type="taxonomic scope" value="Bacteria"/>
</dbReference>